<dbReference type="EMBL" id="JABFTP020000062">
    <property type="protein sequence ID" value="KAL3272924.1"/>
    <property type="molecule type" value="Genomic_DNA"/>
</dbReference>
<comment type="caution">
    <text evidence="1">The sequence shown here is derived from an EMBL/GenBank/DDBJ whole genome shotgun (WGS) entry which is preliminary data.</text>
</comment>
<keyword evidence="2" id="KW-1185">Reference proteome</keyword>
<sequence length="109" mass="12998">MPKDYLDHQSLSARYTYNAIPYTKVKHLVYEKKTKMNISYRESFDENMKTINLGYARRINLKQQVDFPDSISVVPYKSVPISDKKKKHLLEMILFMSEEERDFILNSEN</sequence>
<name>A0ABD2N2Q2_9CUCU</name>
<proteinExistence type="predicted"/>
<evidence type="ECO:0000313" key="2">
    <source>
        <dbReference type="Proteomes" id="UP001516400"/>
    </source>
</evidence>
<dbReference type="Proteomes" id="UP001516400">
    <property type="component" value="Unassembled WGS sequence"/>
</dbReference>
<dbReference type="AlphaFoldDB" id="A0ABD2N2Q2"/>
<accession>A0ABD2N2Q2</accession>
<evidence type="ECO:0000313" key="1">
    <source>
        <dbReference type="EMBL" id="KAL3272924.1"/>
    </source>
</evidence>
<protein>
    <submittedName>
        <fullName evidence="1">Uncharacterized protein</fullName>
    </submittedName>
</protein>
<reference evidence="1 2" key="1">
    <citation type="journal article" date="2021" name="BMC Biol.">
        <title>Horizontally acquired antibacterial genes associated with adaptive radiation of ladybird beetles.</title>
        <authorList>
            <person name="Li H.S."/>
            <person name="Tang X.F."/>
            <person name="Huang Y.H."/>
            <person name="Xu Z.Y."/>
            <person name="Chen M.L."/>
            <person name="Du X.Y."/>
            <person name="Qiu B.Y."/>
            <person name="Chen P.T."/>
            <person name="Zhang W."/>
            <person name="Slipinski A."/>
            <person name="Escalona H.E."/>
            <person name="Waterhouse R.M."/>
            <person name="Zwick A."/>
            <person name="Pang H."/>
        </authorList>
    </citation>
    <scope>NUCLEOTIDE SEQUENCE [LARGE SCALE GENOMIC DNA]</scope>
    <source>
        <strain evidence="1">SYSU2018</strain>
    </source>
</reference>
<organism evidence="1 2">
    <name type="scientific">Cryptolaemus montrouzieri</name>
    <dbReference type="NCBI Taxonomy" id="559131"/>
    <lineage>
        <taxon>Eukaryota</taxon>
        <taxon>Metazoa</taxon>
        <taxon>Ecdysozoa</taxon>
        <taxon>Arthropoda</taxon>
        <taxon>Hexapoda</taxon>
        <taxon>Insecta</taxon>
        <taxon>Pterygota</taxon>
        <taxon>Neoptera</taxon>
        <taxon>Endopterygota</taxon>
        <taxon>Coleoptera</taxon>
        <taxon>Polyphaga</taxon>
        <taxon>Cucujiformia</taxon>
        <taxon>Coccinelloidea</taxon>
        <taxon>Coccinellidae</taxon>
        <taxon>Scymninae</taxon>
        <taxon>Scymnini</taxon>
        <taxon>Cryptolaemus</taxon>
    </lineage>
</organism>
<gene>
    <name evidence="1" type="ORF">HHI36_014383</name>
</gene>